<feature type="transmembrane region" description="Helical" evidence="1">
    <location>
        <begin position="45"/>
        <end position="68"/>
    </location>
</feature>
<feature type="transmembrane region" description="Helical" evidence="1">
    <location>
        <begin position="390"/>
        <end position="406"/>
    </location>
</feature>
<dbReference type="OrthoDB" id="9846203at2"/>
<feature type="transmembrane region" description="Helical" evidence="1">
    <location>
        <begin position="194"/>
        <end position="214"/>
    </location>
</feature>
<sequence>MNRLMQYIQLDRLMDHRKQKESLQIVLAPFLNLFMEKDRKWIFPLLWRLSKFTNIFTIALFTLIYIMLFLVYSYMEVIFIVGFLSVIHTLYMMNHRFHQGKIEYLYSELNFLLRLKFHGKKRFVVEKLSYEIAKECLCLTVSPLVLSSTLLAVIVPFSSVWWIWLNVVIIVFIHYFLALLLLHSLLYHHRRQWLPMTVGVVPSVIIFFILLSLLDYSPFFKFSPLDITGFETQKISARHWSMMSLLAFLLVYLAVSVTPRLISQSNICPLHMAEHSKSLTSAAKFPYEKLLMKSLQYQGRLIKFRLGSLGLTLLVAILYPWLSERPYITGSAILVLFCYTPYGLYILLTHYLYEDLMEKKNTYATYYLQKKYNFYKFASPLVFRMTVKKTAPFTVLPTFLLVVLYHPFNASMWLGIICYSISYLLLVRIMIVRMYQLERYSIEQFVALTPQMVTTNFMDTVILFGVPVILAGPC</sequence>
<dbReference type="KEGG" id="ntr:B0W44_02660"/>
<reference evidence="2 3" key="1">
    <citation type="journal article" date="2015" name="Int. J. Syst. Evol. Microbiol.">
        <title>Novibacillus thermophilus gen. nov., sp. nov., a Gram-staining-negative and moderately thermophilic member of the family Thermoactinomycetaceae.</title>
        <authorList>
            <person name="Yang G."/>
            <person name="Chen J."/>
            <person name="Zhou S."/>
        </authorList>
    </citation>
    <scope>NUCLEOTIDE SEQUENCE [LARGE SCALE GENOMIC DNA]</scope>
    <source>
        <strain evidence="2 3">SG-1</strain>
    </source>
</reference>
<keyword evidence="3" id="KW-1185">Reference proteome</keyword>
<dbReference type="EMBL" id="CP019699">
    <property type="protein sequence ID" value="AQS54831.1"/>
    <property type="molecule type" value="Genomic_DNA"/>
</dbReference>
<feature type="transmembrane region" description="Helical" evidence="1">
    <location>
        <begin position="328"/>
        <end position="353"/>
    </location>
</feature>
<keyword evidence="1" id="KW-0472">Membrane</keyword>
<evidence type="ECO:0000313" key="2">
    <source>
        <dbReference type="EMBL" id="AQS54831.1"/>
    </source>
</evidence>
<proteinExistence type="predicted"/>
<feature type="transmembrane region" description="Helical" evidence="1">
    <location>
        <begin position="74"/>
        <end position="93"/>
    </location>
</feature>
<name>A0A1U9K460_9BACL</name>
<gene>
    <name evidence="2" type="ORF">B0W44_02660</name>
</gene>
<feature type="transmembrane region" description="Helical" evidence="1">
    <location>
        <begin position="161"/>
        <end position="182"/>
    </location>
</feature>
<dbReference type="AlphaFoldDB" id="A0A1U9K460"/>
<accession>A0A1U9K460</accession>
<feature type="transmembrane region" description="Helical" evidence="1">
    <location>
        <begin position="136"/>
        <end position="155"/>
    </location>
</feature>
<dbReference type="Proteomes" id="UP000188603">
    <property type="component" value="Chromosome"/>
</dbReference>
<organism evidence="2 3">
    <name type="scientific">Novibacillus thermophilus</name>
    <dbReference type="NCBI Taxonomy" id="1471761"/>
    <lineage>
        <taxon>Bacteria</taxon>
        <taxon>Bacillati</taxon>
        <taxon>Bacillota</taxon>
        <taxon>Bacilli</taxon>
        <taxon>Bacillales</taxon>
        <taxon>Thermoactinomycetaceae</taxon>
        <taxon>Novibacillus</taxon>
    </lineage>
</organism>
<feature type="transmembrane region" description="Helical" evidence="1">
    <location>
        <begin position="412"/>
        <end position="431"/>
    </location>
</feature>
<dbReference type="STRING" id="1471761.B0W44_02660"/>
<evidence type="ECO:0000313" key="3">
    <source>
        <dbReference type="Proteomes" id="UP000188603"/>
    </source>
</evidence>
<feature type="transmembrane region" description="Helical" evidence="1">
    <location>
        <begin position="302"/>
        <end position="322"/>
    </location>
</feature>
<evidence type="ECO:0000256" key="1">
    <source>
        <dbReference type="SAM" id="Phobius"/>
    </source>
</evidence>
<keyword evidence="1" id="KW-0812">Transmembrane</keyword>
<feature type="transmembrane region" description="Helical" evidence="1">
    <location>
        <begin position="240"/>
        <end position="262"/>
    </location>
</feature>
<protein>
    <submittedName>
        <fullName evidence="2">Uncharacterized protein</fullName>
    </submittedName>
</protein>
<keyword evidence="1" id="KW-1133">Transmembrane helix</keyword>